<dbReference type="PANTHER" id="PTHR46068">
    <property type="entry name" value="PROTEIN CBG27172"/>
    <property type="match status" value="1"/>
</dbReference>
<dbReference type="Proteomes" id="UP000823561">
    <property type="component" value="Chromosome 11"/>
</dbReference>
<dbReference type="Gene3D" id="1.10.10.10">
    <property type="entry name" value="Winged helix-like DNA-binding domain superfamily/Winged helix DNA-binding domain"/>
    <property type="match status" value="2"/>
</dbReference>
<dbReference type="InterPro" id="IPR036388">
    <property type="entry name" value="WH-like_DNA-bd_sf"/>
</dbReference>
<dbReference type="EMBL" id="JADWDJ010000011">
    <property type="protein sequence ID" value="KAG5274113.1"/>
    <property type="molecule type" value="Genomic_DNA"/>
</dbReference>
<comment type="caution">
    <text evidence="2">The sequence shown here is derived from an EMBL/GenBank/DDBJ whole genome shotgun (WGS) entry which is preliminary data.</text>
</comment>
<accession>A0AAV6GFX3</accession>
<gene>
    <name evidence="2" type="ORF">AALO_G00159320</name>
</gene>
<dbReference type="SUPFAM" id="SSF46689">
    <property type="entry name" value="Homeodomain-like"/>
    <property type="match status" value="2"/>
</dbReference>
<dbReference type="InterPro" id="IPR009057">
    <property type="entry name" value="Homeodomain-like_sf"/>
</dbReference>
<protein>
    <recommendedName>
        <fullName evidence="4">Transposase</fullName>
    </recommendedName>
</protein>
<evidence type="ECO:0000256" key="1">
    <source>
        <dbReference type="SAM" id="MobiDB-lite"/>
    </source>
</evidence>
<dbReference type="PANTHER" id="PTHR46068:SF1">
    <property type="entry name" value="TRANSPOSASE IS30-LIKE HTH DOMAIN-CONTAINING PROTEIN"/>
    <property type="match status" value="1"/>
</dbReference>
<evidence type="ECO:0008006" key="4">
    <source>
        <dbReference type="Google" id="ProtNLM"/>
    </source>
</evidence>
<reference evidence="2" key="1">
    <citation type="submission" date="2020-10" db="EMBL/GenBank/DDBJ databases">
        <title>Chromosome-scale genome assembly of the Allis shad, Alosa alosa.</title>
        <authorList>
            <person name="Margot Z."/>
            <person name="Christophe K."/>
            <person name="Cabau C."/>
            <person name="Louis A."/>
            <person name="Berthelot C."/>
            <person name="Parey E."/>
            <person name="Roest Crollius H."/>
            <person name="Montfort J."/>
            <person name="Robinson-Rechavi M."/>
            <person name="Bucao C."/>
            <person name="Bouchez O."/>
            <person name="Gislard M."/>
            <person name="Lluch J."/>
            <person name="Milhes M."/>
            <person name="Lampietro C."/>
            <person name="Lopez Roques C."/>
            <person name="Donnadieu C."/>
            <person name="Braasch I."/>
            <person name="Desvignes T."/>
            <person name="Postlethwait J."/>
            <person name="Bobe J."/>
            <person name="Guiguen Y."/>
        </authorList>
    </citation>
    <scope>NUCLEOTIDE SEQUENCE</scope>
    <source>
        <strain evidence="2">M-15738</strain>
        <tissue evidence="2">Blood</tissue>
    </source>
</reference>
<dbReference type="AlphaFoldDB" id="A0AAV6GFX3"/>
<organism evidence="2 3">
    <name type="scientific">Alosa alosa</name>
    <name type="common">allis shad</name>
    <dbReference type="NCBI Taxonomy" id="278164"/>
    <lineage>
        <taxon>Eukaryota</taxon>
        <taxon>Metazoa</taxon>
        <taxon>Chordata</taxon>
        <taxon>Craniata</taxon>
        <taxon>Vertebrata</taxon>
        <taxon>Euteleostomi</taxon>
        <taxon>Actinopterygii</taxon>
        <taxon>Neopterygii</taxon>
        <taxon>Teleostei</taxon>
        <taxon>Clupei</taxon>
        <taxon>Clupeiformes</taxon>
        <taxon>Clupeoidei</taxon>
        <taxon>Clupeidae</taxon>
        <taxon>Alosa</taxon>
    </lineage>
</organism>
<sequence>MGTYKQLPSAVKAEIINAHKAGEGYKKLAKRFQLAASSVRNVIKKWQLTGMVDAQMRPGRPRKLSETTAGKVAGEANQKPCFDIKDLQEDLTDLVNTPTLQTISQPSTVMGNYKQLPSALKEEIIEGHKAGEGYKKLAKRFQVAASSVRNVIKKWQLTGMVVKFRPGRPRKLSDRTAGKIVRKANQNSRLTVKDFQEALRDPRTTGLKKKCVNLTKQIMDKIYITEDQDTLEKLSEKLSTLLEDLTSPPSDDNGLPFQPHCHIGRLKD</sequence>
<evidence type="ECO:0000313" key="3">
    <source>
        <dbReference type="Proteomes" id="UP000823561"/>
    </source>
</evidence>
<keyword evidence="3" id="KW-1185">Reference proteome</keyword>
<name>A0AAV6GFX3_9TELE</name>
<feature type="region of interest" description="Disordered" evidence="1">
    <location>
        <begin position="246"/>
        <end position="268"/>
    </location>
</feature>
<proteinExistence type="predicted"/>
<evidence type="ECO:0000313" key="2">
    <source>
        <dbReference type="EMBL" id="KAG5274113.1"/>
    </source>
</evidence>